<dbReference type="InterPro" id="IPR012341">
    <property type="entry name" value="6hp_glycosidase-like_sf"/>
</dbReference>
<comment type="caution">
    <text evidence="3">The sequence shown here is derived from an EMBL/GenBank/DDBJ whole genome shotgun (WGS) entry which is preliminary data.</text>
</comment>
<reference evidence="3" key="1">
    <citation type="submission" date="2022-01" db="EMBL/GenBank/DDBJ databases">
        <title>Genome-Based Taxonomic Classification of the Phylum Actinobacteria.</title>
        <authorList>
            <person name="Gao Y."/>
        </authorList>
    </citation>
    <scope>NUCLEOTIDE SEQUENCE</scope>
    <source>
        <strain evidence="3">KLBMP 8922</strain>
    </source>
</reference>
<dbReference type="Pfam" id="PF07221">
    <property type="entry name" value="GlcNAc_2-epim"/>
    <property type="match status" value="1"/>
</dbReference>
<dbReference type="SUPFAM" id="SSF48208">
    <property type="entry name" value="Six-hairpin glycosidases"/>
    <property type="match status" value="1"/>
</dbReference>
<keyword evidence="4" id="KW-1185">Reference proteome</keyword>
<dbReference type="Proteomes" id="UP001165378">
    <property type="component" value="Unassembled WGS sequence"/>
</dbReference>
<gene>
    <name evidence="3" type="ORF">LZ495_34385</name>
</gene>
<dbReference type="GO" id="GO:0005975">
    <property type="term" value="P:carbohydrate metabolic process"/>
    <property type="evidence" value="ECO:0007669"/>
    <property type="project" value="InterPro"/>
</dbReference>
<accession>A0AA41U3X6</accession>
<evidence type="ECO:0000313" key="3">
    <source>
        <dbReference type="EMBL" id="MCF2532276.1"/>
    </source>
</evidence>
<dbReference type="EMBL" id="JAKFHA010000032">
    <property type="protein sequence ID" value="MCF2532276.1"/>
    <property type="molecule type" value="Genomic_DNA"/>
</dbReference>
<keyword evidence="2" id="KW-0413">Isomerase</keyword>
<evidence type="ECO:0000313" key="4">
    <source>
        <dbReference type="Proteomes" id="UP001165378"/>
    </source>
</evidence>
<sequence length="409" mass="44987">MNASHDGSWTALAAHRAWLDAEADRLLRFGAAARDPRGGFAWLGADGTPDRDRGVQLWITTRMAHVFALAHLRGVPGAGPLADHGLAALSGPLRDAQHGGWYPAIPGPSEPPEGRKTAYGHAFVLLAASTLALAQRPGSRALLADATGVFEAHFWDDAHGRARESFARDWSDPEDYLGANANMHTVEAFLAAADATGDPSWLRRALRIADFFVNHIARSGWWRVPEHFTADGHVLPEYNADAKDDPFRPYGTTPGHALEWSRLLLNLEAALPDPPDWLVEAARWLFVVAVGSWDHDGHQGFVYTIDADNRPVVRARMHWVTAEAIAAAAALHRRTGDLVYEHWYRVWWDYAAQYVIDPRGSWHHELAPDNTPAATVWSGKPDIYHAYQATLLPQLALAPTAAAQLRGAR</sequence>
<proteinExistence type="inferred from homology"/>
<name>A0AA41U3X6_9ACTN</name>
<dbReference type="InterPro" id="IPR008928">
    <property type="entry name" value="6-hairpin_glycosidase_sf"/>
</dbReference>
<evidence type="ECO:0000256" key="1">
    <source>
        <dbReference type="ARBA" id="ARBA00008558"/>
    </source>
</evidence>
<protein>
    <submittedName>
        <fullName evidence="3">AGE family epimerase/isomerase</fullName>
    </submittedName>
</protein>
<evidence type="ECO:0000256" key="2">
    <source>
        <dbReference type="ARBA" id="ARBA00023235"/>
    </source>
</evidence>
<dbReference type="RefSeq" id="WP_235057055.1">
    <property type="nucleotide sequence ID" value="NZ_JAKFHA010000032.1"/>
</dbReference>
<dbReference type="PANTHER" id="PTHR15108">
    <property type="entry name" value="N-ACYLGLUCOSAMINE-2-EPIMERASE"/>
    <property type="match status" value="1"/>
</dbReference>
<dbReference type="AlphaFoldDB" id="A0AA41U3X6"/>
<dbReference type="Gene3D" id="1.50.10.10">
    <property type="match status" value="1"/>
</dbReference>
<organism evidence="3 4">
    <name type="scientific">Yinghuangia soli</name>
    <dbReference type="NCBI Taxonomy" id="2908204"/>
    <lineage>
        <taxon>Bacteria</taxon>
        <taxon>Bacillati</taxon>
        <taxon>Actinomycetota</taxon>
        <taxon>Actinomycetes</taxon>
        <taxon>Kitasatosporales</taxon>
        <taxon>Streptomycetaceae</taxon>
        <taxon>Yinghuangia</taxon>
    </lineage>
</organism>
<dbReference type="GO" id="GO:0016853">
    <property type="term" value="F:isomerase activity"/>
    <property type="evidence" value="ECO:0007669"/>
    <property type="project" value="UniProtKB-KW"/>
</dbReference>
<comment type="similarity">
    <text evidence="1">Belongs to the N-acylglucosamine 2-epimerase family.</text>
</comment>
<dbReference type="InterPro" id="IPR010819">
    <property type="entry name" value="AGE/CE"/>
</dbReference>